<accession>A0A8R7P1X3</accession>
<reference evidence="2" key="1">
    <citation type="journal article" date="2013" name="Nature">
        <title>Draft genome of the wheat A-genome progenitor Triticum urartu.</title>
        <authorList>
            <person name="Ling H.Q."/>
            <person name="Zhao S."/>
            <person name="Liu D."/>
            <person name="Wang J."/>
            <person name="Sun H."/>
            <person name="Zhang C."/>
            <person name="Fan H."/>
            <person name="Li D."/>
            <person name="Dong L."/>
            <person name="Tao Y."/>
            <person name="Gao C."/>
            <person name="Wu H."/>
            <person name="Li Y."/>
            <person name="Cui Y."/>
            <person name="Guo X."/>
            <person name="Zheng S."/>
            <person name="Wang B."/>
            <person name="Yu K."/>
            <person name="Liang Q."/>
            <person name="Yang W."/>
            <person name="Lou X."/>
            <person name="Chen J."/>
            <person name="Feng M."/>
            <person name="Jian J."/>
            <person name="Zhang X."/>
            <person name="Luo G."/>
            <person name="Jiang Y."/>
            <person name="Liu J."/>
            <person name="Wang Z."/>
            <person name="Sha Y."/>
            <person name="Zhang B."/>
            <person name="Wu H."/>
            <person name="Tang D."/>
            <person name="Shen Q."/>
            <person name="Xue P."/>
            <person name="Zou S."/>
            <person name="Wang X."/>
            <person name="Liu X."/>
            <person name="Wang F."/>
            <person name="Yang Y."/>
            <person name="An X."/>
            <person name="Dong Z."/>
            <person name="Zhang K."/>
            <person name="Zhang X."/>
            <person name="Luo M.C."/>
            <person name="Dvorak J."/>
            <person name="Tong Y."/>
            <person name="Wang J."/>
            <person name="Yang H."/>
            <person name="Li Z."/>
            <person name="Wang D."/>
            <person name="Zhang A."/>
            <person name="Wang J."/>
        </authorList>
    </citation>
    <scope>NUCLEOTIDE SEQUENCE</scope>
    <source>
        <strain evidence="2">cv. G1812</strain>
    </source>
</reference>
<protein>
    <submittedName>
        <fullName evidence="1">Uncharacterized protein</fullName>
    </submittedName>
</protein>
<dbReference type="Proteomes" id="UP000015106">
    <property type="component" value="Chromosome 1"/>
</dbReference>
<keyword evidence="2" id="KW-1185">Reference proteome</keyword>
<evidence type="ECO:0000313" key="2">
    <source>
        <dbReference type="Proteomes" id="UP000015106"/>
    </source>
</evidence>
<sequence>MKMGFFPTGAIVCACTPQLSSFLFTVSRGTICGCNMQLKVFQHELACATTVIKVKASGLERNPWNLRSQGMVRADDYYFALAQHRLYVSILERCVIPSCYITIAFIFL</sequence>
<evidence type="ECO:0000313" key="1">
    <source>
        <dbReference type="EnsemblPlants" id="TuG1812G0100001367.01.T01"/>
    </source>
</evidence>
<reference evidence="1" key="3">
    <citation type="submission" date="2022-06" db="UniProtKB">
        <authorList>
            <consortium name="EnsemblPlants"/>
        </authorList>
    </citation>
    <scope>IDENTIFICATION</scope>
</reference>
<name>A0A8R7P1X3_TRIUA</name>
<dbReference type="Gramene" id="TuG1812G0100001367.01.T01">
    <property type="protein sequence ID" value="TuG1812G0100001367.01.T01"/>
    <property type="gene ID" value="TuG1812G0100001367.01"/>
</dbReference>
<reference evidence="1" key="2">
    <citation type="submission" date="2018-03" db="EMBL/GenBank/DDBJ databases">
        <title>The Triticum urartu genome reveals the dynamic nature of wheat genome evolution.</title>
        <authorList>
            <person name="Ling H."/>
            <person name="Ma B."/>
            <person name="Shi X."/>
            <person name="Liu H."/>
            <person name="Dong L."/>
            <person name="Sun H."/>
            <person name="Cao Y."/>
            <person name="Gao Q."/>
            <person name="Zheng S."/>
            <person name="Li Y."/>
            <person name="Yu Y."/>
            <person name="Du H."/>
            <person name="Qi M."/>
            <person name="Li Y."/>
            <person name="Yu H."/>
            <person name="Cui Y."/>
            <person name="Wang N."/>
            <person name="Chen C."/>
            <person name="Wu H."/>
            <person name="Zhao Y."/>
            <person name="Zhang J."/>
            <person name="Li Y."/>
            <person name="Zhou W."/>
            <person name="Zhang B."/>
            <person name="Hu W."/>
            <person name="Eijk M."/>
            <person name="Tang J."/>
            <person name="Witsenboer H."/>
            <person name="Zhao S."/>
            <person name="Li Z."/>
            <person name="Zhang A."/>
            <person name="Wang D."/>
            <person name="Liang C."/>
        </authorList>
    </citation>
    <scope>NUCLEOTIDE SEQUENCE [LARGE SCALE GENOMIC DNA]</scope>
    <source>
        <strain evidence="1">cv. G1812</strain>
    </source>
</reference>
<organism evidence="1 2">
    <name type="scientific">Triticum urartu</name>
    <name type="common">Red wild einkorn</name>
    <name type="synonym">Crithodium urartu</name>
    <dbReference type="NCBI Taxonomy" id="4572"/>
    <lineage>
        <taxon>Eukaryota</taxon>
        <taxon>Viridiplantae</taxon>
        <taxon>Streptophyta</taxon>
        <taxon>Embryophyta</taxon>
        <taxon>Tracheophyta</taxon>
        <taxon>Spermatophyta</taxon>
        <taxon>Magnoliopsida</taxon>
        <taxon>Liliopsida</taxon>
        <taxon>Poales</taxon>
        <taxon>Poaceae</taxon>
        <taxon>BOP clade</taxon>
        <taxon>Pooideae</taxon>
        <taxon>Triticodae</taxon>
        <taxon>Triticeae</taxon>
        <taxon>Triticinae</taxon>
        <taxon>Triticum</taxon>
    </lineage>
</organism>
<dbReference type="AlphaFoldDB" id="A0A8R7P1X3"/>
<proteinExistence type="predicted"/>
<dbReference type="EnsemblPlants" id="TuG1812G0100001367.01.T01">
    <property type="protein sequence ID" value="TuG1812G0100001367.01.T01"/>
    <property type="gene ID" value="TuG1812G0100001367.01"/>
</dbReference>
<dbReference type="PROSITE" id="PS51257">
    <property type="entry name" value="PROKAR_LIPOPROTEIN"/>
    <property type="match status" value="1"/>
</dbReference>